<protein>
    <submittedName>
        <fullName evidence="1">DUF3349 domain-containing protein</fullName>
    </submittedName>
</protein>
<dbReference type="RefSeq" id="WP_330136926.1">
    <property type="nucleotide sequence ID" value="NZ_JAUTXY010000022.1"/>
</dbReference>
<dbReference type="EMBL" id="JAUTXY010000022">
    <property type="protein sequence ID" value="MEE2061781.1"/>
    <property type="molecule type" value="Genomic_DNA"/>
</dbReference>
<proteinExistence type="predicted"/>
<comment type="caution">
    <text evidence="1">The sequence shown here is derived from an EMBL/GenBank/DDBJ whole genome shotgun (WGS) entry which is preliminary data.</text>
</comment>
<dbReference type="Gene3D" id="1.10.150.430">
    <property type="entry name" value="DUF3349, helical bundle"/>
    <property type="match status" value="1"/>
</dbReference>
<evidence type="ECO:0000313" key="2">
    <source>
        <dbReference type="Proteomes" id="UP001336020"/>
    </source>
</evidence>
<name>A0ABU7LJV2_9NOCA</name>
<sequence>MATEMEFVHRVVRWLRAGYPPHADRRGYSPLVALYGQLLTDEQVDRAARAVLAATAGPITDIEVHVAISTITEELPRPRDVQRVKNRIAQITGPNAES</sequence>
<dbReference type="InterPro" id="IPR044918">
    <property type="entry name" value="DUF3349_helical"/>
</dbReference>
<accession>A0ABU7LJV2</accession>
<dbReference type="Proteomes" id="UP001336020">
    <property type="component" value="Unassembled WGS sequence"/>
</dbReference>
<dbReference type="Pfam" id="PF11829">
    <property type="entry name" value="DUF3349"/>
    <property type="match status" value="1"/>
</dbReference>
<dbReference type="InterPro" id="IPR021784">
    <property type="entry name" value="DUF3349"/>
</dbReference>
<reference evidence="1 2" key="1">
    <citation type="submission" date="2023-07" db="EMBL/GenBank/DDBJ databases">
        <authorList>
            <person name="Girao M."/>
            <person name="Carvalho M.F."/>
        </authorList>
    </citation>
    <scope>NUCLEOTIDE SEQUENCE [LARGE SCALE GENOMIC DNA]</scope>
    <source>
        <strain evidence="1 2">YIM65754</strain>
    </source>
</reference>
<organism evidence="1 2">
    <name type="scientific">Rhodococcus artemisiae</name>
    <dbReference type="NCBI Taxonomy" id="714159"/>
    <lineage>
        <taxon>Bacteria</taxon>
        <taxon>Bacillati</taxon>
        <taxon>Actinomycetota</taxon>
        <taxon>Actinomycetes</taxon>
        <taxon>Mycobacteriales</taxon>
        <taxon>Nocardiaceae</taxon>
        <taxon>Rhodococcus</taxon>
    </lineage>
</organism>
<keyword evidence="2" id="KW-1185">Reference proteome</keyword>
<gene>
    <name evidence="1" type="ORF">Q7514_30080</name>
</gene>
<evidence type="ECO:0000313" key="1">
    <source>
        <dbReference type="EMBL" id="MEE2061781.1"/>
    </source>
</evidence>